<comment type="caution">
    <text evidence="2">The sequence shown here is derived from an EMBL/GenBank/DDBJ whole genome shotgun (WGS) entry which is preliminary data.</text>
</comment>
<proteinExistence type="predicted"/>
<keyword evidence="3" id="KW-1185">Reference proteome</keyword>
<feature type="chain" id="PRO_5041418260" description="Secreted protein" evidence="1">
    <location>
        <begin position="27"/>
        <end position="113"/>
    </location>
</feature>
<dbReference type="EMBL" id="CATQJA010000230">
    <property type="protein sequence ID" value="CAJ0558339.1"/>
    <property type="molecule type" value="Genomic_DNA"/>
</dbReference>
<dbReference type="AlphaFoldDB" id="A0AA36FR11"/>
<gene>
    <name evidence="2" type="ORF">MSPICULIGERA_LOCUS952</name>
</gene>
<sequence>MGHSSSLISSLVHVMPLFFMALKASTLRFTGPGLHHSSPYLSVEVYIDRTRSRDRVKLSSQTFSSPGAIKSTLPDLFVYIWFVPCAARDSFTVPQADQVALRPSTAASPRSRH</sequence>
<protein>
    <recommendedName>
        <fullName evidence="4">Secreted protein</fullName>
    </recommendedName>
</protein>
<dbReference type="Proteomes" id="UP001177023">
    <property type="component" value="Unassembled WGS sequence"/>
</dbReference>
<keyword evidence="1" id="KW-0732">Signal</keyword>
<name>A0AA36FR11_9BILA</name>
<evidence type="ECO:0008006" key="4">
    <source>
        <dbReference type="Google" id="ProtNLM"/>
    </source>
</evidence>
<feature type="signal peptide" evidence="1">
    <location>
        <begin position="1"/>
        <end position="26"/>
    </location>
</feature>
<evidence type="ECO:0000313" key="3">
    <source>
        <dbReference type="Proteomes" id="UP001177023"/>
    </source>
</evidence>
<organism evidence="2 3">
    <name type="scientific">Mesorhabditis spiculigera</name>
    <dbReference type="NCBI Taxonomy" id="96644"/>
    <lineage>
        <taxon>Eukaryota</taxon>
        <taxon>Metazoa</taxon>
        <taxon>Ecdysozoa</taxon>
        <taxon>Nematoda</taxon>
        <taxon>Chromadorea</taxon>
        <taxon>Rhabditida</taxon>
        <taxon>Rhabditina</taxon>
        <taxon>Rhabditomorpha</taxon>
        <taxon>Rhabditoidea</taxon>
        <taxon>Rhabditidae</taxon>
        <taxon>Mesorhabditinae</taxon>
        <taxon>Mesorhabditis</taxon>
    </lineage>
</organism>
<feature type="non-terminal residue" evidence="2">
    <location>
        <position position="113"/>
    </location>
</feature>
<reference evidence="2" key="1">
    <citation type="submission" date="2023-06" db="EMBL/GenBank/DDBJ databases">
        <authorList>
            <person name="Delattre M."/>
        </authorList>
    </citation>
    <scope>NUCLEOTIDE SEQUENCE</scope>
    <source>
        <strain evidence="2">AF72</strain>
    </source>
</reference>
<evidence type="ECO:0000313" key="2">
    <source>
        <dbReference type="EMBL" id="CAJ0558339.1"/>
    </source>
</evidence>
<evidence type="ECO:0000256" key="1">
    <source>
        <dbReference type="SAM" id="SignalP"/>
    </source>
</evidence>
<accession>A0AA36FR11</accession>